<evidence type="ECO:0000313" key="2">
    <source>
        <dbReference type="EMBL" id="SOU43212.1"/>
    </source>
</evidence>
<keyword evidence="2" id="KW-0614">Plasmid</keyword>
<reference evidence="2 3" key="2">
    <citation type="submission" date="2017-11" db="EMBL/GenBank/DDBJ databases">
        <authorList>
            <person name="Han C.G."/>
        </authorList>
    </citation>
    <scope>NUCLEOTIDE SEQUENCE [LARGE SCALE GENOMIC DNA]</scope>
    <source>
        <strain evidence="3">ATCC 43555</strain>
        <strain evidence="2">ATCC43555</strain>
        <plasmid evidence="3">Plasmid pcar9p</plasmid>
    </source>
</reference>
<dbReference type="AlphaFoldDB" id="A0A2K4XFW4"/>
<keyword evidence="4" id="KW-1185">Reference proteome</keyword>
<protein>
    <recommendedName>
        <fullName evidence="5">Replication protein A</fullName>
    </recommendedName>
</protein>
<evidence type="ECO:0000313" key="1">
    <source>
        <dbReference type="EMBL" id="MBE0381694.1"/>
    </source>
</evidence>
<proteinExistence type="predicted"/>
<dbReference type="Proteomes" id="UP000238288">
    <property type="component" value="Plasmid PCAR9p"/>
</dbReference>
<name>A0A2K4XFW4_PSEVC</name>
<dbReference type="EMBL" id="LT965930">
    <property type="protein sequence ID" value="SOU43212.1"/>
    <property type="molecule type" value="Genomic_DNA"/>
</dbReference>
<dbReference type="OrthoDB" id="7308176at2"/>
<dbReference type="EMBL" id="AQGW01000016">
    <property type="protein sequence ID" value="MBE0381694.1"/>
    <property type="molecule type" value="Genomic_DNA"/>
</dbReference>
<gene>
    <name evidence="2" type="ORF">PCAR9_P0016</name>
    <name evidence="1" type="ORF">PCARR_a3496</name>
</gene>
<geneLocation type="plasmid" evidence="2">
    <name>PCAR9p</name>
</geneLocation>
<evidence type="ECO:0000313" key="4">
    <source>
        <dbReference type="Proteomes" id="UP000615003"/>
    </source>
</evidence>
<dbReference type="GeneID" id="93665909"/>
<dbReference type="Proteomes" id="UP000615003">
    <property type="component" value="Unassembled WGS sequence"/>
</dbReference>
<accession>A0A2K4XFW4</accession>
<organism evidence="2 3">
    <name type="scientific">Pseudoalteromonas carrageenovora IAM 12662</name>
    <dbReference type="NCBI Taxonomy" id="1314868"/>
    <lineage>
        <taxon>Bacteria</taxon>
        <taxon>Pseudomonadati</taxon>
        <taxon>Pseudomonadota</taxon>
        <taxon>Gammaproteobacteria</taxon>
        <taxon>Alteromonadales</taxon>
        <taxon>Pseudoalteromonadaceae</taxon>
        <taxon>Pseudoalteromonas</taxon>
    </lineage>
</organism>
<reference evidence="1 4" key="1">
    <citation type="submission" date="2015-06" db="EMBL/GenBank/DDBJ databases">
        <title>Genome sequence of Pseudoalteromonas carrageenovora.</title>
        <authorList>
            <person name="Xie B.-B."/>
            <person name="Rong J.-C."/>
            <person name="Qin Q.-L."/>
            <person name="Zhang Y.-Z."/>
        </authorList>
    </citation>
    <scope>NUCLEOTIDE SEQUENCE [LARGE SCALE GENOMIC DNA]</scope>
    <source>
        <strain evidence="1 4">IAM 12662</strain>
    </source>
</reference>
<sequence length="380" mass="43704">MATKYISLSNLPDTIKNEIKTIQNANQVEQLSLFIDNQSTLPGFENSISNTFNAYDLWSRFIRNQRKLVKISEAPNRVVVSRSISDKLEGVMYEGKLEIAPALIVGKDEDYFAWPSDREEKVERALIRLASQGKIAKISGKMGDRYAVYFSIKEIANELKSVNQTLSFAEIKQALQILKGSELNFKYQVTNQAGEQHYSESKMNYLSSIHFSGQQGKSTVKCLAVLNEFMSQQIESIGYRGYYFNRAQSFKRTLSRWLTLRLYHMFRYASVGKTHHFLLRKTMIKFGSIDSEDIKKSRLTAIRRDMANTMKDLIEADILDSYEIDNIKDDEGNIVDYKYELCPSDSFCAEILSLNKHNKKITEKAKVLDEQELQANFIES</sequence>
<geneLocation type="plasmid" evidence="3">
    <name>pcar9p</name>
</geneLocation>
<evidence type="ECO:0008006" key="5">
    <source>
        <dbReference type="Google" id="ProtNLM"/>
    </source>
</evidence>
<dbReference type="RefSeq" id="WP_104644199.1">
    <property type="nucleotide sequence ID" value="NZ_AQGW01000016.1"/>
</dbReference>
<evidence type="ECO:0000313" key="3">
    <source>
        <dbReference type="Proteomes" id="UP000238288"/>
    </source>
</evidence>